<name>A0A812XVA1_9DINO</name>
<feature type="transmembrane region" description="Helical" evidence="1">
    <location>
        <begin position="150"/>
        <end position="170"/>
    </location>
</feature>
<proteinExistence type="predicted"/>
<feature type="non-terminal residue" evidence="2">
    <location>
        <position position="408"/>
    </location>
</feature>
<gene>
    <name evidence="2" type="primary">TUBG1</name>
    <name evidence="2" type="ORF">SNEC2469_LOCUS21767</name>
</gene>
<evidence type="ECO:0000313" key="2">
    <source>
        <dbReference type="EMBL" id="CAE7750799.1"/>
    </source>
</evidence>
<reference evidence="2" key="1">
    <citation type="submission" date="2021-02" db="EMBL/GenBank/DDBJ databases">
        <authorList>
            <person name="Dougan E. K."/>
            <person name="Rhodes N."/>
            <person name="Thang M."/>
            <person name="Chan C."/>
        </authorList>
    </citation>
    <scope>NUCLEOTIDE SEQUENCE</scope>
</reference>
<evidence type="ECO:0000313" key="3">
    <source>
        <dbReference type="Proteomes" id="UP000601435"/>
    </source>
</evidence>
<dbReference type="AlphaFoldDB" id="A0A812XVA1"/>
<feature type="transmembrane region" description="Helical" evidence="1">
    <location>
        <begin position="221"/>
        <end position="239"/>
    </location>
</feature>
<protein>
    <submittedName>
        <fullName evidence="2">TUBG1 protein</fullName>
    </submittedName>
</protein>
<feature type="transmembrane region" description="Helical" evidence="1">
    <location>
        <begin position="21"/>
        <end position="39"/>
    </location>
</feature>
<evidence type="ECO:0000256" key="1">
    <source>
        <dbReference type="SAM" id="Phobius"/>
    </source>
</evidence>
<keyword evidence="1" id="KW-1133">Transmembrane helix</keyword>
<dbReference type="OrthoDB" id="427380at2759"/>
<feature type="transmembrane region" description="Helical" evidence="1">
    <location>
        <begin position="190"/>
        <end position="209"/>
    </location>
</feature>
<comment type="caution">
    <text evidence="2">The sequence shown here is derived from an EMBL/GenBank/DDBJ whole genome shotgun (WGS) entry which is preliminary data.</text>
</comment>
<dbReference type="EMBL" id="CAJNJA010038809">
    <property type="protein sequence ID" value="CAE7750799.1"/>
    <property type="molecule type" value="Genomic_DNA"/>
</dbReference>
<dbReference type="Proteomes" id="UP000601435">
    <property type="component" value="Unassembled WGS sequence"/>
</dbReference>
<keyword evidence="3" id="KW-1185">Reference proteome</keyword>
<keyword evidence="1" id="KW-0812">Transmembrane</keyword>
<sequence length="408" mass="45610">MTGYTPLTIDRQTSTVRKTTTMLEILVVTSCFLPLAYFVTTRLWQPGSWAQVSNAMRTLQGWQGPELKDSRSENTMQQLRRKREQYLKETLALWSLSAELTMLSTFLGMNYFSFGTLAQLPCFVTLGLGNWMFREFMKAEVELTQTRMRFFTAAMSLAHVAMVPAVPLEAVPAVYASRILTCISTTESSLAIWMNVALAPLFVAVQLSMIQDTNTAYIHQLVWRVINEMAAVGVIFAAISTLNSKEYQLEVAAIQLEAKVEEVEEAERSGAAAQRLLSVTCDSFLRLTHDLKILQPSASLSDLLMCDFGTSGKRSLEGVSFTRYVVPQEQQRLEDFLSESSKGSTPARSLHLQLKDSSGIPFNAELFHVSVPSLTSEQPEHLIGLNQEVRERTYQHETPSENPAQLAA</sequence>
<organism evidence="2 3">
    <name type="scientific">Symbiodinium necroappetens</name>
    <dbReference type="NCBI Taxonomy" id="1628268"/>
    <lineage>
        <taxon>Eukaryota</taxon>
        <taxon>Sar</taxon>
        <taxon>Alveolata</taxon>
        <taxon>Dinophyceae</taxon>
        <taxon>Suessiales</taxon>
        <taxon>Symbiodiniaceae</taxon>
        <taxon>Symbiodinium</taxon>
    </lineage>
</organism>
<keyword evidence="1" id="KW-0472">Membrane</keyword>
<accession>A0A812XVA1</accession>
<feature type="transmembrane region" description="Helical" evidence="1">
    <location>
        <begin position="111"/>
        <end position="129"/>
    </location>
</feature>